<dbReference type="InterPro" id="IPR051329">
    <property type="entry name" value="NIR_SIR_4Fe-4S"/>
</dbReference>
<evidence type="ECO:0000313" key="10">
    <source>
        <dbReference type="Proteomes" id="UP000837803"/>
    </source>
</evidence>
<dbReference type="InterPro" id="IPR045854">
    <property type="entry name" value="NO2/SO3_Rdtase_4Fe4S_sf"/>
</dbReference>
<dbReference type="PANTHER" id="PTHR32439">
    <property type="entry name" value="FERREDOXIN--NITRITE REDUCTASE, CHLOROPLASTIC"/>
    <property type="match status" value="1"/>
</dbReference>
<evidence type="ECO:0008006" key="11">
    <source>
        <dbReference type="Google" id="ProtNLM"/>
    </source>
</evidence>
<dbReference type="Gene3D" id="3.90.480.10">
    <property type="entry name" value="Sulfite Reductase Hemoprotein,Domain 2"/>
    <property type="match status" value="1"/>
</dbReference>
<dbReference type="InterPro" id="IPR036136">
    <property type="entry name" value="Nit/Sulf_reduc_fer-like_dom_sf"/>
</dbReference>
<sequence>MTRTERTPPYRPDDAANRADIEELSARIYAYQRGREDEDRFKHYRLTRGVYGQRQVGVHMFRTKIPFGHLTPDQLIALADISEKYTNGRLHITTRQNVQLHYVKLNDSPAIWEELVAAGMTAREACGNTVRNLTASPLAGVDPEELFDVSPYVYATFDYFLRNPICQEMGRKIKPAFSSSDRDSAFTYFHDFGFIPRIKEGQKGFKVVVGGGLGAVSMVAHTAFEFLPADQIIPFQEAAIRVFDRYGEREKRMKARMKFLIKDLGFDRFMELVHEEWPAVAHKSYAIDESLVPQLGSVPADNFPDIAPAHPALYREWLTTNVLEQKQGGYRAVAIRIPLGNLEAEQARLLASVIRTHASDDIRLSVQQGMVLRYVPPSALPHLFNALYALDLGLPGYDTTADITACPGTDTCALGVTNSTGLAQVLEALVRDEYPEMVTESAIRIKISGCMNACGQHMAANIGFHGSSIRVGERIAPAMQVVVGGGIAPDGRGFIAQKVIKVPTRRVPEVVRILFEDYRLQATEGEYYNDYAVRQGKRYFYSLLKPLGDTSDILDTEFYDWGQDEDYRQEIGVGECAGVSLDVVGAILNDSSNKLVAADRSLTEEAYADAGYHAYSAMVTAAKALLLADDIKCNTHIKLLGDFETHFGQRFAEVSPFPATVLRIKRNEPTPDFVIDYLAMARAFVSKAIATRERQLDKTVVSEYYKA</sequence>
<dbReference type="SUPFAM" id="SSF55124">
    <property type="entry name" value="Nitrite/Sulfite reductase N-terminal domain-like"/>
    <property type="match status" value="2"/>
</dbReference>
<accession>A0ABM9B374</accession>
<dbReference type="InterPro" id="IPR005117">
    <property type="entry name" value="NiRdtase/SiRdtase_haem-b_fer"/>
</dbReference>
<dbReference type="PANTHER" id="PTHR32439:SF9">
    <property type="entry name" value="BLR3264 PROTEIN"/>
    <property type="match status" value="1"/>
</dbReference>
<name>A0ABM9B374_9BACT</name>
<reference evidence="9" key="1">
    <citation type="submission" date="2021-12" db="EMBL/GenBank/DDBJ databases">
        <authorList>
            <person name="Rodrigo-Torres L."/>
            <person name="Arahal R. D."/>
            <person name="Lucena T."/>
        </authorList>
    </citation>
    <scope>NUCLEOTIDE SEQUENCE</scope>
    <source>
        <strain evidence="9">CECT 8419</strain>
    </source>
</reference>
<evidence type="ECO:0000256" key="1">
    <source>
        <dbReference type="ARBA" id="ARBA00022485"/>
    </source>
</evidence>
<evidence type="ECO:0000256" key="6">
    <source>
        <dbReference type="ARBA" id="ARBA00023014"/>
    </source>
</evidence>
<dbReference type="SUPFAM" id="SSF56014">
    <property type="entry name" value="Nitrite and sulphite reductase 4Fe-4S domain-like"/>
    <property type="match status" value="2"/>
</dbReference>
<dbReference type="EMBL" id="CAKLPZ010000003">
    <property type="protein sequence ID" value="CAH1001620.1"/>
    <property type="molecule type" value="Genomic_DNA"/>
</dbReference>
<dbReference type="Pfam" id="PF01077">
    <property type="entry name" value="NIR_SIR"/>
    <property type="match status" value="2"/>
</dbReference>
<evidence type="ECO:0000313" key="9">
    <source>
        <dbReference type="EMBL" id="CAH1001620.1"/>
    </source>
</evidence>
<evidence type="ECO:0000256" key="2">
    <source>
        <dbReference type="ARBA" id="ARBA00022617"/>
    </source>
</evidence>
<evidence type="ECO:0000256" key="5">
    <source>
        <dbReference type="ARBA" id="ARBA00023004"/>
    </source>
</evidence>
<keyword evidence="6" id="KW-0411">Iron-sulfur</keyword>
<keyword evidence="1" id="KW-0004">4Fe-4S</keyword>
<evidence type="ECO:0000259" key="7">
    <source>
        <dbReference type="Pfam" id="PF01077"/>
    </source>
</evidence>
<protein>
    <recommendedName>
        <fullName evidence="11">Nitrite/sulfite reductase</fullName>
    </recommendedName>
</protein>
<feature type="domain" description="Nitrite/Sulfite reductase ferredoxin-like" evidence="8">
    <location>
        <begin position="51"/>
        <end position="117"/>
    </location>
</feature>
<dbReference type="InterPro" id="IPR006066">
    <property type="entry name" value="NO2/SO3_Rdtase_FeS/sirohaem_BS"/>
</dbReference>
<keyword evidence="2" id="KW-0349">Heme</keyword>
<dbReference type="Gene3D" id="1.20.120.330">
    <property type="entry name" value="Nucleotidyltransferases domain 2"/>
    <property type="match status" value="1"/>
</dbReference>
<organism evidence="9 10">
    <name type="scientific">Neolewinella maritima</name>
    <dbReference type="NCBI Taxonomy" id="1383882"/>
    <lineage>
        <taxon>Bacteria</taxon>
        <taxon>Pseudomonadati</taxon>
        <taxon>Bacteroidota</taxon>
        <taxon>Saprospiria</taxon>
        <taxon>Saprospirales</taxon>
        <taxon>Lewinellaceae</taxon>
        <taxon>Neolewinella</taxon>
    </lineage>
</organism>
<feature type="domain" description="Nitrite/sulphite reductase 4Fe-4S" evidence="7">
    <location>
        <begin position="126"/>
        <end position="278"/>
    </location>
</feature>
<comment type="caution">
    <text evidence="9">The sequence shown here is derived from an EMBL/GenBank/DDBJ whole genome shotgun (WGS) entry which is preliminary data.</text>
</comment>
<evidence type="ECO:0000256" key="3">
    <source>
        <dbReference type="ARBA" id="ARBA00022723"/>
    </source>
</evidence>
<dbReference type="Gene3D" id="3.30.413.10">
    <property type="entry name" value="Sulfite Reductase Hemoprotein, domain 1"/>
    <property type="match status" value="2"/>
</dbReference>
<evidence type="ECO:0000256" key="4">
    <source>
        <dbReference type="ARBA" id="ARBA00023002"/>
    </source>
</evidence>
<keyword evidence="4" id="KW-0560">Oxidoreductase</keyword>
<gene>
    <name evidence="9" type="ORF">LEM8419_02525</name>
</gene>
<dbReference type="Pfam" id="PF03460">
    <property type="entry name" value="NIR_SIR_ferr"/>
    <property type="match status" value="2"/>
</dbReference>
<keyword evidence="5" id="KW-0408">Iron</keyword>
<dbReference type="InterPro" id="IPR006067">
    <property type="entry name" value="NO2/SO3_Rdtase_4Fe4S_dom"/>
</dbReference>
<evidence type="ECO:0000259" key="8">
    <source>
        <dbReference type="Pfam" id="PF03460"/>
    </source>
</evidence>
<keyword evidence="3" id="KW-0479">Metal-binding</keyword>
<proteinExistence type="predicted"/>
<dbReference type="Proteomes" id="UP000837803">
    <property type="component" value="Unassembled WGS sequence"/>
</dbReference>
<dbReference type="PRINTS" id="PR00397">
    <property type="entry name" value="SIROHAEM"/>
</dbReference>
<feature type="domain" description="Nitrite/Sulfite reductase ferredoxin-like" evidence="8">
    <location>
        <begin position="324"/>
        <end position="389"/>
    </location>
</feature>
<feature type="domain" description="Nitrite/sulphite reductase 4Fe-4S" evidence="7">
    <location>
        <begin position="398"/>
        <end position="520"/>
    </location>
</feature>
<dbReference type="RefSeq" id="WP_238751469.1">
    <property type="nucleotide sequence ID" value="NZ_CAKLPZ010000003.1"/>
</dbReference>
<keyword evidence="10" id="KW-1185">Reference proteome</keyword>